<dbReference type="SUPFAM" id="SSF52821">
    <property type="entry name" value="Rhodanese/Cell cycle control phosphatase"/>
    <property type="match status" value="1"/>
</dbReference>
<keyword evidence="3" id="KW-1185">Reference proteome</keyword>
<dbReference type="PANTHER" id="PTHR43031">
    <property type="entry name" value="FAD-DEPENDENT OXIDOREDUCTASE"/>
    <property type="match status" value="1"/>
</dbReference>
<dbReference type="Proteomes" id="UP001589836">
    <property type="component" value="Unassembled WGS sequence"/>
</dbReference>
<reference evidence="2 3" key="1">
    <citation type="submission" date="2024-09" db="EMBL/GenBank/DDBJ databases">
        <authorList>
            <person name="Sun Q."/>
            <person name="Mori K."/>
        </authorList>
    </citation>
    <scope>NUCLEOTIDE SEQUENCE [LARGE SCALE GENOMIC DNA]</scope>
    <source>
        <strain evidence="2 3">NCAIM B.02529</strain>
    </source>
</reference>
<proteinExistence type="predicted"/>
<sequence length="122" mass="13542">MQTAITIGMILIALFWISRTILPPKGVTTVSIEAAKHDLENNALSKHWVDVRTPSEFKRNHIKGFTNIPLQSLQQQANQLDPSKELILICQSGSRSMAAAKILKKLGYPHITNVKGGLNAWK</sequence>
<feature type="domain" description="Rhodanese" evidence="1">
    <location>
        <begin position="49"/>
        <end position="122"/>
    </location>
</feature>
<organism evidence="2 3">
    <name type="scientific">Pontibacillus salicampi</name>
    <dbReference type="NCBI Taxonomy" id="1449801"/>
    <lineage>
        <taxon>Bacteria</taxon>
        <taxon>Bacillati</taxon>
        <taxon>Bacillota</taxon>
        <taxon>Bacilli</taxon>
        <taxon>Bacillales</taxon>
        <taxon>Bacillaceae</taxon>
        <taxon>Pontibacillus</taxon>
    </lineage>
</organism>
<evidence type="ECO:0000313" key="2">
    <source>
        <dbReference type="EMBL" id="MFC0522164.1"/>
    </source>
</evidence>
<evidence type="ECO:0000313" key="3">
    <source>
        <dbReference type="Proteomes" id="UP001589836"/>
    </source>
</evidence>
<dbReference type="InterPro" id="IPR036873">
    <property type="entry name" value="Rhodanese-like_dom_sf"/>
</dbReference>
<dbReference type="CDD" id="cd00158">
    <property type="entry name" value="RHOD"/>
    <property type="match status" value="1"/>
</dbReference>
<accession>A0ABV6LIM9</accession>
<protein>
    <submittedName>
        <fullName evidence="2">Rhodanese-like domain-containing protein</fullName>
    </submittedName>
</protein>
<dbReference type="InterPro" id="IPR050229">
    <property type="entry name" value="GlpE_sulfurtransferase"/>
</dbReference>
<dbReference type="Pfam" id="PF00581">
    <property type="entry name" value="Rhodanese"/>
    <property type="match status" value="1"/>
</dbReference>
<dbReference type="Gene3D" id="3.40.250.10">
    <property type="entry name" value="Rhodanese-like domain"/>
    <property type="match status" value="1"/>
</dbReference>
<name>A0ABV6LIM9_9BACI</name>
<dbReference type="PROSITE" id="PS50206">
    <property type="entry name" value="RHODANESE_3"/>
    <property type="match status" value="1"/>
</dbReference>
<comment type="caution">
    <text evidence="2">The sequence shown here is derived from an EMBL/GenBank/DDBJ whole genome shotgun (WGS) entry which is preliminary data.</text>
</comment>
<evidence type="ECO:0000259" key="1">
    <source>
        <dbReference type="PROSITE" id="PS50206"/>
    </source>
</evidence>
<dbReference type="EMBL" id="JBHLTP010000002">
    <property type="protein sequence ID" value="MFC0522164.1"/>
    <property type="molecule type" value="Genomic_DNA"/>
</dbReference>
<dbReference type="PANTHER" id="PTHR43031:SF17">
    <property type="entry name" value="SULFURTRANSFERASE YTWF-RELATED"/>
    <property type="match status" value="1"/>
</dbReference>
<gene>
    <name evidence="2" type="ORF">ACFFGV_00990</name>
</gene>
<dbReference type="RefSeq" id="WP_377344678.1">
    <property type="nucleotide sequence ID" value="NZ_JBHLTP010000002.1"/>
</dbReference>
<dbReference type="InterPro" id="IPR001763">
    <property type="entry name" value="Rhodanese-like_dom"/>
</dbReference>
<dbReference type="SMART" id="SM00450">
    <property type="entry name" value="RHOD"/>
    <property type="match status" value="1"/>
</dbReference>